<organism evidence="3 4">
    <name type="scientific">Conservatibacter flavescens</name>
    <dbReference type="NCBI Taxonomy" id="28161"/>
    <lineage>
        <taxon>Bacteria</taxon>
        <taxon>Pseudomonadati</taxon>
        <taxon>Pseudomonadota</taxon>
        <taxon>Gammaproteobacteria</taxon>
        <taxon>Pasteurellales</taxon>
        <taxon>Pasteurellaceae</taxon>
        <taxon>Conservatibacter</taxon>
    </lineage>
</organism>
<feature type="chain" id="PRO_5014773446" description="Lipoprotein" evidence="2">
    <location>
        <begin position="20"/>
        <end position="99"/>
    </location>
</feature>
<evidence type="ECO:0000313" key="4">
    <source>
        <dbReference type="Proteomes" id="UP000229329"/>
    </source>
</evidence>
<evidence type="ECO:0000256" key="1">
    <source>
        <dbReference type="SAM" id="MobiDB-lite"/>
    </source>
</evidence>
<gene>
    <name evidence="3" type="ORF">CVP05_03390</name>
</gene>
<evidence type="ECO:0008006" key="5">
    <source>
        <dbReference type="Google" id="ProtNLM"/>
    </source>
</evidence>
<dbReference type="OrthoDB" id="5690813at2"/>
<evidence type="ECO:0000256" key="2">
    <source>
        <dbReference type="SAM" id="SignalP"/>
    </source>
</evidence>
<dbReference type="PROSITE" id="PS51257">
    <property type="entry name" value="PROKAR_LIPOPROTEIN"/>
    <property type="match status" value="1"/>
</dbReference>
<protein>
    <recommendedName>
        <fullName evidence="5">Lipoprotein</fullName>
    </recommendedName>
</protein>
<dbReference type="RefSeq" id="WP_100288176.1">
    <property type="nucleotide sequence ID" value="NZ_PHHA01000004.1"/>
</dbReference>
<feature type="region of interest" description="Disordered" evidence="1">
    <location>
        <begin position="45"/>
        <end position="70"/>
    </location>
</feature>
<keyword evidence="4" id="KW-1185">Reference proteome</keyword>
<sequence length="99" mass="11021">MKKRIFVSVLMPLALAACSNTVQQPTAPLDMRSVEAYNQKVYSGDTVPAQQKKSPVEVDTPLNASDNAPKGVVVQPYARPRVIIAPTVGYGYHRHRYHW</sequence>
<proteinExistence type="predicted"/>
<comment type="caution">
    <text evidence="3">The sequence shown here is derived from an EMBL/GenBank/DDBJ whole genome shotgun (WGS) entry which is preliminary data.</text>
</comment>
<dbReference type="AlphaFoldDB" id="A0A2M8S452"/>
<dbReference type="EMBL" id="PHHA01000004">
    <property type="protein sequence ID" value="PJG85922.1"/>
    <property type="molecule type" value="Genomic_DNA"/>
</dbReference>
<reference evidence="3 4" key="1">
    <citation type="submission" date="2017-11" db="EMBL/GenBank/DDBJ databases">
        <title>Reclassification of Bisgaard taxon 7 as Conservatibacter flavescens gen. nov., sp. nov.</title>
        <authorList>
            <person name="Christensen H."/>
        </authorList>
    </citation>
    <scope>NUCLEOTIDE SEQUENCE [LARGE SCALE GENOMIC DNA]</scope>
    <source>
        <strain evidence="3 4">7_4</strain>
    </source>
</reference>
<keyword evidence="2" id="KW-0732">Signal</keyword>
<feature type="signal peptide" evidence="2">
    <location>
        <begin position="1"/>
        <end position="19"/>
    </location>
</feature>
<accession>A0A2M8S452</accession>
<dbReference type="Proteomes" id="UP000229329">
    <property type="component" value="Unassembled WGS sequence"/>
</dbReference>
<evidence type="ECO:0000313" key="3">
    <source>
        <dbReference type="EMBL" id="PJG85922.1"/>
    </source>
</evidence>
<name>A0A2M8S452_9PAST</name>